<evidence type="ECO:0000256" key="1">
    <source>
        <dbReference type="ARBA" id="ARBA00004922"/>
    </source>
</evidence>
<sequence>MPQSPTPTLQSEIPTDETAVRQPVERVLQQAIDHHRAGSLLKAERCYRAILSQWPDHADANHNLGVLTIATGHAAAALQYFQAAIRADPGQGQFWLSCIDALIQIGQAEAARQMMNIGVRSGLRGDAVHTLRDRLEHIASEASAGSDAAPIAALDAKSSDGPDRTPAGGKGARGRRAAQSAKNGQKKASFNSDVPEPAETALLLSLFEQGREQEMESLARSFTERYPKSGYGWNMLGAVRQRKSNFSDAATCYRRALEADPDCVEACFNLGRILQEHGDLTKAEGCYRRALELYPGFLAAHYGLGEVFDLQSRFAESEACYRRVIEIQSDLAKAHNNLAVALTRQERPGESEASSRRALELTPRFAEAFCNLGAALQDQGRLAEAADSYRGALEIRPDLQVAHHGLLFCLSHSDGVEPEALFAEHLRFAERFETPLRSAWPRHQNSREPNRRLQVGFVSGDLRQHALAYFIEPLFSHLAADDGLSLHVYSNHAAEDTVTDRLRGHVPHWNRIFALSDVALAAKISADGIDILVDLTGHTARNRLLAFARKPAPVQCGWIGYLGTSGLRSIDYYLADRDFLPPGEFDRYFTEKIVYLPAVAPFQPNPDAPAVNPLPALESGHLTFGSFSRLSKLSRPVISLWSQLLRGLPESQMLIAGMPRDGRYESLSGWFHDEGIASERLQFHPRCDSRSYFALHHQVDLCLDPFPFTGATTTSHALWMGVPTLTLTGQSVPGRLGPVLLHHAGLGDFVARSPQEFVEKGIYWARNLESLARLRAGLRERFLQSPIGQPAIVAQGLSVAFRQMWRSWCAAALEPETGVPLNEEIR</sequence>
<evidence type="ECO:0000256" key="6">
    <source>
        <dbReference type="ARBA" id="ARBA00022737"/>
    </source>
</evidence>
<dbReference type="Gene3D" id="3.40.50.2000">
    <property type="entry name" value="Glycogen Phosphorylase B"/>
    <property type="match status" value="1"/>
</dbReference>
<feature type="region of interest" description="Disordered" evidence="9">
    <location>
        <begin position="155"/>
        <end position="194"/>
    </location>
</feature>
<dbReference type="Gene3D" id="1.25.40.10">
    <property type="entry name" value="Tetratricopeptide repeat domain"/>
    <property type="match status" value="4"/>
</dbReference>
<dbReference type="Pfam" id="PF13844">
    <property type="entry name" value="Glyco_transf_41"/>
    <property type="match status" value="2"/>
</dbReference>
<dbReference type="Gene3D" id="3.40.50.11380">
    <property type="match status" value="1"/>
</dbReference>
<dbReference type="KEGG" id="tpsc:RBB77_17845"/>
<dbReference type="InterPro" id="IPR019734">
    <property type="entry name" value="TPR_rpt"/>
</dbReference>
<dbReference type="AlphaFoldDB" id="A0AAU7ZMH0"/>
<dbReference type="PANTHER" id="PTHR44835">
    <property type="entry name" value="UDP-N-ACETYLGLUCOSAMINE--PEPTIDE N-ACETYLGLUCOSAMINYLTRANSFERASE SPINDLY-RELATED"/>
    <property type="match status" value="1"/>
</dbReference>
<feature type="repeat" description="TPR" evidence="8">
    <location>
        <begin position="264"/>
        <end position="297"/>
    </location>
</feature>
<dbReference type="PROSITE" id="PS50293">
    <property type="entry name" value="TPR_REGION"/>
    <property type="match status" value="1"/>
</dbReference>
<evidence type="ECO:0000256" key="5">
    <source>
        <dbReference type="ARBA" id="ARBA00022679"/>
    </source>
</evidence>
<organism evidence="11">
    <name type="scientific">Tunturiibacter psychrotolerans</name>
    <dbReference type="NCBI Taxonomy" id="3069686"/>
    <lineage>
        <taxon>Bacteria</taxon>
        <taxon>Pseudomonadati</taxon>
        <taxon>Acidobacteriota</taxon>
        <taxon>Terriglobia</taxon>
        <taxon>Terriglobales</taxon>
        <taxon>Acidobacteriaceae</taxon>
        <taxon>Tunturiibacter</taxon>
    </lineage>
</organism>
<dbReference type="InterPro" id="IPR013105">
    <property type="entry name" value="TPR_2"/>
</dbReference>
<dbReference type="EMBL" id="CP132942">
    <property type="protein sequence ID" value="XCB32287.1"/>
    <property type="molecule type" value="Genomic_DNA"/>
</dbReference>
<dbReference type="Pfam" id="PF13432">
    <property type="entry name" value="TPR_16"/>
    <property type="match status" value="2"/>
</dbReference>
<comment type="pathway">
    <text evidence="1">Protein modification; protein glycosylation.</text>
</comment>
<dbReference type="PANTHER" id="PTHR44835:SF1">
    <property type="entry name" value="PROTEIN O-GLCNAC TRANSFERASE"/>
    <property type="match status" value="1"/>
</dbReference>
<evidence type="ECO:0000256" key="2">
    <source>
        <dbReference type="ARBA" id="ARBA00005386"/>
    </source>
</evidence>
<protein>
    <recommendedName>
        <fullName evidence="3">protein O-GlcNAc transferase</fullName>
        <ecNumber evidence="3">2.4.1.255</ecNumber>
    </recommendedName>
</protein>
<dbReference type="GO" id="GO:0097363">
    <property type="term" value="F:protein O-acetylglucosaminyltransferase activity"/>
    <property type="evidence" value="ECO:0007669"/>
    <property type="project" value="UniProtKB-EC"/>
</dbReference>
<evidence type="ECO:0000256" key="8">
    <source>
        <dbReference type="PROSITE-ProRule" id="PRU00339"/>
    </source>
</evidence>
<reference evidence="11" key="1">
    <citation type="submission" date="2023-08" db="EMBL/GenBank/DDBJ databases">
        <authorList>
            <person name="Messyasz A."/>
            <person name="Mannisto M.K."/>
            <person name="Kerkhof L.J."/>
            <person name="Haggblom M."/>
        </authorList>
    </citation>
    <scope>NUCLEOTIDE SEQUENCE</scope>
    <source>
        <strain evidence="11">X5P6</strain>
    </source>
</reference>
<feature type="domain" description="O-GlcNAc transferase C-terminal" evidence="10">
    <location>
        <begin position="621"/>
        <end position="787"/>
    </location>
</feature>
<keyword evidence="4" id="KW-0328">Glycosyltransferase</keyword>
<gene>
    <name evidence="11" type="ORF">RBB77_17845</name>
</gene>
<feature type="domain" description="O-GlcNAc transferase C-terminal" evidence="10">
    <location>
        <begin position="402"/>
        <end position="598"/>
    </location>
</feature>
<feature type="repeat" description="TPR" evidence="8">
    <location>
        <begin position="58"/>
        <end position="91"/>
    </location>
</feature>
<evidence type="ECO:0000256" key="9">
    <source>
        <dbReference type="SAM" id="MobiDB-lite"/>
    </source>
</evidence>
<keyword evidence="5" id="KW-0808">Transferase</keyword>
<comment type="similarity">
    <text evidence="2">Belongs to the glycosyltransferase 41 family. O-GlcNAc transferase subfamily.</text>
</comment>
<dbReference type="EC" id="2.4.1.255" evidence="3"/>
<feature type="repeat" description="TPR" evidence="8">
    <location>
        <begin position="366"/>
        <end position="399"/>
    </location>
</feature>
<keyword evidence="6" id="KW-0677">Repeat</keyword>
<evidence type="ECO:0000259" key="10">
    <source>
        <dbReference type="Pfam" id="PF13844"/>
    </source>
</evidence>
<dbReference type="InterPro" id="IPR011990">
    <property type="entry name" value="TPR-like_helical_dom_sf"/>
</dbReference>
<proteinExistence type="inferred from homology"/>
<dbReference type="SUPFAM" id="SSF48452">
    <property type="entry name" value="TPR-like"/>
    <property type="match status" value="1"/>
</dbReference>
<dbReference type="RefSeq" id="WP_353063126.1">
    <property type="nucleotide sequence ID" value="NZ_CP132942.1"/>
</dbReference>
<evidence type="ECO:0000256" key="3">
    <source>
        <dbReference type="ARBA" id="ARBA00011970"/>
    </source>
</evidence>
<accession>A0AAU7ZMH0</accession>
<feature type="compositionally biased region" description="Polar residues" evidence="9">
    <location>
        <begin position="180"/>
        <end position="192"/>
    </location>
</feature>
<dbReference type="InterPro" id="IPR029489">
    <property type="entry name" value="OGT/SEC/SPY_C"/>
</dbReference>
<dbReference type="PROSITE" id="PS50005">
    <property type="entry name" value="TPR"/>
    <property type="match status" value="4"/>
</dbReference>
<dbReference type="SMART" id="SM00028">
    <property type="entry name" value="TPR"/>
    <property type="match status" value="7"/>
</dbReference>
<evidence type="ECO:0000256" key="4">
    <source>
        <dbReference type="ARBA" id="ARBA00022676"/>
    </source>
</evidence>
<evidence type="ECO:0000256" key="7">
    <source>
        <dbReference type="ARBA" id="ARBA00022803"/>
    </source>
</evidence>
<feature type="repeat" description="TPR" evidence="8">
    <location>
        <begin position="230"/>
        <end position="263"/>
    </location>
</feature>
<keyword evidence="7 8" id="KW-0802">TPR repeat</keyword>
<dbReference type="Pfam" id="PF07719">
    <property type="entry name" value="TPR_2"/>
    <property type="match status" value="1"/>
</dbReference>
<reference evidence="11" key="2">
    <citation type="journal article" date="2024" name="Environ. Microbiol.">
        <title>Genome analysis and description of Tunturibacter gen. nov. expands the diversity of Terriglobia in tundra soils.</title>
        <authorList>
            <person name="Messyasz A."/>
            <person name="Mannisto M.K."/>
            <person name="Kerkhof L.J."/>
            <person name="Haggblom M.M."/>
        </authorList>
    </citation>
    <scope>NUCLEOTIDE SEQUENCE</scope>
    <source>
        <strain evidence="11">X5P6</strain>
    </source>
</reference>
<dbReference type="InterPro" id="IPR051939">
    <property type="entry name" value="Glycosyltr_41/O-GlcNAc_trsf"/>
</dbReference>
<evidence type="ECO:0000313" key="11">
    <source>
        <dbReference type="EMBL" id="XCB32287.1"/>
    </source>
</evidence>
<name>A0AAU7ZMH0_9BACT</name>